<evidence type="ECO:0000313" key="5">
    <source>
        <dbReference type="EMBL" id="ETW86229.1"/>
    </source>
</evidence>
<dbReference type="HOGENOM" id="CLU_051881_0_0_1"/>
<feature type="coiled-coil region" evidence="3">
    <location>
        <begin position="79"/>
        <end position="116"/>
    </location>
</feature>
<feature type="compositionally biased region" description="Polar residues" evidence="4">
    <location>
        <begin position="14"/>
        <end position="26"/>
    </location>
</feature>
<accession>W4KKI2</accession>
<keyword evidence="2" id="KW-0539">Nucleus</keyword>
<evidence type="ECO:0000256" key="2">
    <source>
        <dbReference type="ARBA" id="ARBA00023242"/>
    </source>
</evidence>
<feature type="compositionally biased region" description="Basic and acidic residues" evidence="4">
    <location>
        <begin position="171"/>
        <end position="186"/>
    </location>
</feature>
<feature type="region of interest" description="Disordered" evidence="4">
    <location>
        <begin position="171"/>
        <end position="233"/>
    </location>
</feature>
<dbReference type="AlphaFoldDB" id="W4KKI2"/>
<evidence type="ECO:0000256" key="1">
    <source>
        <dbReference type="ARBA" id="ARBA00004123"/>
    </source>
</evidence>
<name>W4KKI2_HETIT</name>
<gene>
    <name evidence="5" type="ORF">HETIRDRAFT_425159</name>
</gene>
<evidence type="ECO:0000256" key="4">
    <source>
        <dbReference type="SAM" id="MobiDB-lite"/>
    </source>
</evidence>
<dbReference type="Proteomes" id="UP000030671">
    <property type="component" value="Unassembled WGS sequence"/>
</dbReference>
<feature type="compositionally biased region" description="Basic residues" evidence="4">
    <location>
        <begin position="202"/>
        <end position="212"/>
    </location>
</feature>
<keyword evidence="6" id="KW-1185">Reference proteome</keyword>
<dbReference type="GO" id="GO:0006355">
    <property type="term" value="P:regulation of DNA-templated transcription"/>
    <property type="evidence" value="ECO:0007669"/>
    <property type="project" value="InterPro"/>
</dbReference>
<dbReference type="GO" id="GO:0005634">
    <property type="term" value="C:nucleus"/>
    <property type="evidence" value="ECO:0007669"/>
    <property type="project" value="UniProtKB-SubCell"/>
</dbReference>
<evidence type="ECO:0000256" key="3">
    <source>
        <dbReference type="SAM" id="Coils"/>
    </source>
</evidence>
<feature type="compositionally biased region" description="Low complexity" evidence="4">
    <location>
        <begin position="1"/>
        <end position="10"/>
    </location>
</feature>
<proteinExistence type="predicted"/>
<dbReference type="EMBL" id="KI925455">
    <property type="protein sequence ID" value="ETW86229.1"/>
    <property type="molecule type" value="Genomic_DNA"/>
</dbReference>
<feature type="region of interest" description="Disordered" evidence="4">
    <location>
        <begin position="1"/>
        <end position="40"/>
    </location>
</feature>
<comment type="subcellular location">
    <subcellularLocation>
        <location evidence="1">Nucleus</location>
    </subcellularLocation>
</comment>
<evidence type="ECO:0000313" key="6">
    <source>
        <dbReference type="Proteomes" id="UP000030671"/>
    </source>
</evidence>
<dbReference type="OrthoDB" id="20865at2759"/>
<dbReference type="InParanoid" id="W4KKI2"/>
<feature type="compositionally biased region" description="Low complexity" evidence="4">
    <location>
        <begin position="27"/>
        <end position="36"/>
    </location>
</feature>
<organism evidence="5 6">
    <name type="scientific">Heterobasidion irregulare (strain TC 32-1)</name>
    <dbReference type="NCBI Taxonomy" id="747525"/>
    <lineage>
        <taxon>Eukaryota</taxon>
        <taxon>Fungi</taxon>
        <taxon>Dikarya</taxon>
        <taxon>Basidiomycota</taxon>
        <taxon>Agaricomycotina</taxon>
        <taxon>Agaricomycetes</taxon>
        <taxon>Russulales</taxon>
        <taxon>Bondarzewiaceae</taxon>
        <taxon>Heterobasidion</taxon>
        <taxon>Heterobasidion annosum species complex</taxon>
    </lineage>
</organism>
<reference evidence="5 6" key="1">
    <citation type="journal article" date="2012" name="New Phytol.">
        <title>Insight into trade-off between wood decay and parasitism from the genome of a fungal forest pathogen.</title>
        <authorList>
            <person name="Olson A."/>
            <person name="Aerts A."/>
            <person name="Asiegbu F."/>
            <person name="Belbahri L."/>
            <person name="Bouzid O."/>
            <person name="Broberg A."/>
            <person name="Canback B."/>
            <person name="Coutinho P.M."/>
            <person name="Cullen D."/>
            <person name="Dalman K."/>
            <person name="Deflorio G."/>
            <person name="van Diepen L.T."/>
            <person name="Dunand C."/>
            <person name="Duplessis S."/>
            <person name="Durling M."/>
            <person name="Gonthier P."/>
            <person name="Grimwood J."/>
            <person name="Fossdal C.G."/>
            <person name="Hansson D."/>
            <person name="Henrissat B."/>
            <person name="Hietala A."/>
            <person name="Himmelstrand K."/>
            <person name="Hoffmeister D."/>
            <person name="Hogberg N."/>
            <person name="James T.Y."/>
            <person name="Karlsson M."/>
            <person name="Kohler A."/>
            <person name="Kues U."/>
            <person name="Lee Y.H."/>
            <person name="Lin Y.C."/>
            <person name="Lind M."/>
            <person name="Lindquist E."/>
            <person name="Lombard V."/>
            <person name="Lucas S."/>
            <person name="Lunden K."/>
            <person name="Morin E."/>
            <person name="Murat C."/>
            <person name="Park J."/>
            <person name="Raffaello T."/>
            <person name="Rouze P."/>
            <person name="Salamov A."/>
            <person name="Schmutz J."/>
            <person name="Solheim H."/>
            <person name="Stahlberg J."/>
            <person name="Velez H."/>
            <person name="de Vries R.P."/>
            <person name="Wiebenga A."/>
            <person name="Woodward S."/>
            <person name="Yakovlev I."/>
            <person name="Garbelotto M."/>
            <person name="Martin F."/>
            <person name="Grigoriev I.V."/>
            <person name="Stenlid J."/>
        </authorList>
    </citation>
    <scope>NUCLEOTIDE SEQUENCE [LARGE SCALE GENOMIC DNA]</scope>
    <source>
        <strain evidence="5 6">TC 32-1</strain>
    </source>
</reference>
<dbReference type="RefSeq" id="XP_009542986.1">
    <property type="nucleotide sequence ID" value="XM_009544691.1"/>
</dbReference>
<dbReference type="PROSITE" id="PS00354">
    <property type="entry name" value="HMGI_Y"/>
    <property type="match status" value="1"/>
</dbReference>
<dbReference type="eggNOG" id="ENOG502SIJ9">
    <property type="taxonomic scope" value="Eukaryota"/>
</dbReference>
<keyword evidence="3" id="KW-0175">Coiled coil</keyword>
<dbReference type="GeneID" id="20674021"/>
<sequence length="233" mass="25188">MASTSTATSGSGNGQQNLTVGGSKLSQQQQQQQQQQAPLVAQGDWTKNLVHLAKTAELKKHALSLQLATAHALSAHATLDQKLQAIQDIKEQKNKLESERERLLKCLREADMMEAQINSECTELRSRIQQITDGEYAIAKRDVDALRGELGQPPLPSLQATLEEKSAQYLAERRMSSELGQKRPADEMLLGGGGDIQPTPGKRPRGRPRGSKNRSAAIRVGTTPAPGAPGDAK</sequence>
<dbReference type="KEGG" id="hir:HETIRDRAFT_425159"/>
<protein>
    <submittedName>
        <fullName evidence="5">Uncharacterized protein</fullName>
    </submittedName>
</protein>
<dbReference type="InterPro" id="IPR000637">
    <property type="entry name" value="HMGI/Y_DNA-bd_CS"/>
</dbReference>